<organism evidence="1 2">
    <name type="scientific">Cohnella zeiphila</name>
    <dbReference type="NCBI Taxonomy" id="2761120"/>
    <lineage>
        <taxon>Bacteria</taxon>
        <taxon>Bacillati</taxon>
        <taxon>Bacillota</taxon>
        <taxon>Bacilli</taxon>
        <taxon>Bacillales</taxon>
        <taxon>Paenibacillaceae</taxon>
        <taxon>Cohnella</taxon>
    </lineage>
</organism>
<dbReference type="EMBL" id="JACJVO010000021">
    <property type="protein sequence ID" value="MBB6732580.1"/>
    <property type="molecule type" value="Genomic_DNA"/>
</dbReference>
<reference evidence="1 2" key="1">
    <citation type="submission" date="2020-08" db="EMBL/GenBank/DDBJ databases">
        <title>Cohnella phylogeny.</title>
        <authorList>
            <person name="Dunlap C."/>
        </authorList>
    </citation>
    <scope>NUCLEOTIDE SEQUENCE [LARGE SCALE GENOMIC DNA]</scope>
    <source>
        <strain evidence="1 2">CBP 2801</strain>
    </source>
</reference>
<keyword evidence="2" id="KW-1185">Reference proteome</keyword>
<dbReference type="Proteomes" id="UP000564644">
    <property type="component" value="Unassembled WGS sequence"/>
</dbReference>
<protein>
    <submittedName>
        <fullName evidence="1">Bacteriocin maturation protein</fullName>
    </submittedName>
</protein>
<dbReference type="AlphaFoldDB" id="A0A7X0VWJ9"/>
<evidence type="ECO:0000313" key="2">
    <source>
        <dbReference type="Proteomes" id="UP000564644"/>
    </source>
</evidence>
<evidence type="ECO:0000313" key="1">
    <source>
        <dbReference type="EMBL" id="MBB6732580.1"/>
    </source>
</evidence>
<gene>
    <name evidence="1" type="ORF">H7C18_16785</name>
</gene>
<proteinExistence type="predicted"/>
<comment type="caution">
    <text evidence="1">The sequence shown here is derived from an EMBL/GenBank/DDBJ whole genome shotgun (WGS) entry which is preliminary data.</text>
</comment>
<dbReference type="Gene3D" id="3.40.50.720">
    <property type="entry name" value="NAD(P)-binding Rossmann-like Domain"/>
    <property type="match status" value="1"/>
</dbReference>
<accession>A0A7X0VWJ9</accession>
<sequence>MESREYGMGVTAGAARVLLVGTGPLLASLAAALDASGFADVQVRLTASSSGEAEPSWRESLGWAQWVWFGSCEEDREELLMLEEECRRAGKPLLPALIVRGTGMAGPLGDPSSGAGWEAVRRRVHRTALSEGGAPRADSFAEAMLANVLVSEWLKEVAEGGRSTLRDHVYLLDLETLEGRCHPFASPASGGRRFSPQPLEPGLLLQPASGDEEERDLFVVFGRLTSPVSGIFRLWDEGDLSQLPLSQCRVQTIDPLSEGFAELMPLAACAGLTHREARREAGLAGIESYTARLASSAELVSQPAEWTGIGAGGTVPEAFNRALRNGLARYMEKKKQPASRPSQIREWKIGAVRDAHCRFYGQTLAVMGGTPAVFEREDCLGFPSIWVRAGSRWYGGTGLNRTLALRMALQRAIQDAQLRGAGTVTAECETTPADGEGDEDEVPLLDVEETEEMNSVRLTASALRILDANRVRLSIFDLAAEPFLKEEFGAVLGLLLEEGTE</sequence>
<name>A0A7X0VWJ9_9BACL</name>
<dbReference type="RefSeq" id="WP_185130249.1">
    <property type="nucleotide sequence ID" value="NZ_JACJVO010000021.1"/>
</dbReference>